<evidence type="ECO:0000313" key="2">
    <source>
        <dbReference type="Proteomes" id="UP000799444"/>
    </source>
</evidence>
<dbReference type="Proteomes" id="UP000799444">
    <property type="component" value="Unassembled WGS sequence"/>
</dbReference>
<accession>A0A9P4UTU9</accession>
<evidence type="ECO:0000313" key="1">
    <source>
        <dbReference type="EMBL" id="KAF2728217.1"/>
    </source>
</evidence>
<dbReference type="EMBL" id="ML996290">
    <property type="protein sequence ID" value="KAF2728217.1"/>
    <property type="molecule type" value="Genomic_DNA"/>
</dbReference>
<name>A0A9P4UTU9_9PLEO</name>
<gene>
    <name evidence="1" type="ORF">EJ04DRAFT_528816</name>
</gene>
<protein>
    <submittedName>
        <fullName evidence="1">Uncharacterized protein</fullName>
    </submittedName>
</protein>
<keyword evidence="2" id="KW-1185">Reference proteome</keyword>
<organism evidence="1 2">
    <name type="scientific">Polyplosphaeria fusca</name>
    <dbReference type="NCBI Taxonomy" id="682080"/>
    <lineage>
        <taxon>Eukaryota</taxon>
        <taxon>Fungi</taxon>
        <taxon>Dikarya</taxon>
        <taxon>Ascomycota</taxon>
        <taxon>Pezizomycotina</taxon>
        <taxon>Dothideomycetes</taxon>
        <taxon>Pleosporomycetidae</taxon>
        <taxon>Pleosporales</taxon>
        <taxon>Tetraplosphaeriaceae</taxon>
        <taxon>Polyplosphaeria</taxon>
    </lineage>
</organism>
<comment type="caution">
    <text evidence="1">The sequence shown here is derived from an EMBL/GenBank/DDBJ whole genome shotgun (WGS) entry which is preliminary data.</text>
</comment>
<proteinExistence type="predicted"/>
<sequence>MYGGPRRSVGLQVDVSSLLSLAAVINSNHGEGPEPVKNVGVLLEGQSRPSKNRLPGQVPQRRIWSTNFGGVGFVAAAANVAVGSTWRASDWKCACAQYPLHCSSAPVAPLSLFKGRQLMPLPLWADGIALPSPALQLPLLRLPSPLTTCIATSPCECGWLAGRQLFQAPSLAG</sequence>
<dbReference type="AlphaFoldDB" id="A0A9P4UTU9"/>
<reference evidence="1" key="1">
    <citation type="journal article" date="2020" name="Stud. Mycol.">
        <title>101 Dothideomycetes genomes: a test case for predicting lifestyles and emergence of pathogens.</title>
        <authorList>
            <person name="Haridas S."/>
            <person name="Albert R."/>
            <person name="Binder M."/>
            <person name="Bloem J."/>
            <person name="Labutti K."/>
            <person name="Salamov A."/>
            <person name="Andreopoulos B."/>
            <person name="Baker S."/>
            <person name="Barry K."/>
            <person name="Bills G."/>
            <person name="Bluhm B."/>
            <person name="Cannon C."/>
            <person name="Castanera R."/>
            <person name="Culley D."/>
            <person name="Daum C."/>
            <person name="Ezra D."/>
            <person name="Gonzalez J."/>
            <person name="Henrissat B."/>
            <person name="Kuo A."/>
            <person name="Liang C."/>
            <person name="Lipzen A."/>
            <person name="Lutzoni F."/>
            <person name="Magnuson J."/>
            <person name="Mondo S."/>
            <person name="Nolan M."/>
            <person name="Ohm R."/>
            <person name="Pangilinan J."/>
            <person name="Park H.-J."/>
            <person name="Ramirez L."/>
            <person name="Alfaro M."/>
            <person name="Sun H."/>
            <person name="Tritt A."/>
            <person name="Yoshinaga Y."/>
            <person name="Zwiers L.-H."/>
            <person name="Turgeon B."/>
            <person name="Goodwin S."/>
            <person name="Spatafora J."/>
            <person name="Crous P."/>
            <person name="Grigoriev I."/>
        </authorList>
    </citation>
    <scope>NUCLEOTIDE SEQUENCE</scope>
    <source>
        <strain evidence="1">CBS 125425</strain>
    </source>
</reference>